<organism evidence="2 3">
    <name type="scientific">Paraconexibacter algicola</name>
    <dbReference type="NCBI Taxonomy" id="2133960"/>
    <lineage>
        <taxon>Bacteria</taxon>
        <taxon>Bacillati</taxon>
        <taxon>Actinomycetota</taxon>
        <taxon>Thermoleophilia</taxon>
        <taxon>Solirubrobacterales</taxon>
        <taxon>Paraconexibacteraceae</taxon>
        <taxon>Paraconexibacter</taxon>
    </lineage>
</organism>
<dbReference type="OrthoDB" id="3373978at2"/>
<sequence>MAELLLASCAEFPRLDPDSTPLLPLLHDRGVACRVAAWDDPQVDWADADAVLVRSTWDYVDRRDAFVAWADRLEDAGVRLWPGADLVTWNTEKSYLRGLEAGGIRTLPTVWAGPQDDPVAAVAAVRDRGWDDVVAKPVVGAGASGLRRFTGVRDSQSETLALIEHVRELARSTGGAMLQPYLPAVAGAGETSVFFCEGALTHAVRKTAAEGDFRVQVEHGGTATRVEPGRDELDLATLAVAAVAAREGTAPLIARVDLVPDLDGRPGVIEVELIEPCLFLGVAPDAAATIADAIARRLGVR</sequence>
<reference evidence="2 3" key="1">
    <citation type="submission" date="2018-03" db="EMBL/GenBank/DDBJ databases">
        <title>Aquarubrobacter algicola gen. nov., sp. nov., a novel actinobacterium isolated from shallow eutrophic lake during the end of cyanobacterial harmful algal blooms.</title>
        <authorList>
            <person name="Chun S.J."/>
        </authorList>
    </citation>
    <scope>NUCLEOTIDE SEQUENCE [LARGE SCALE GENOMIC DNA]</scope>
    <source>
        <strain evidence="2 3">Seoho-28</strain>
    </source>
</reference>
<dbReference type="RefSeq" id="WP_107571036.1">
    <property type="nucleotide sequence ID" value="NZ_PYYB01000004.1"/>
</dbReference>
<dbReference type="AlphaFoldDB" id="A0A2T4UCH7"/>
<dbReference type="SUPFAM" id="SSF56059">
    <property type="entry name" value="Glutathione synthetase ATP-binding domain-like"/>
    <property type="match status" value="1"/>
</dbReference>
<dbReference type="EMBL" id="PYYB01000004">
    <property type="protein sequence ID" value="PTL54935.1"/>
    <property type="molecule type" value="Genomic_DNA"/>
</dbReference>
<proteinExistence type="predicted"/>
<comment type="caution">
    <text evidence="2">The sequence shown here is derived from an EMBL/GenBank/DDBJ whole genome shotgun (WGS) entry which is preliminary data.</text>
</comment>
<dbReference type="Pfam" id="PF02955">
    <property type="entry name" value="GSH-S_ATP"/>
    <property type="match status" value="1"/>
</dbReference>
<dbReference type="InterPro" id="IPR004218">
    <property type="entry name" value="GSHS_ATP-bd"/>
</dbReference>
<dbReference type="GO" id="GO:0004363">
    <property type="term" value="F:glutathione synthase activity"/>
    <property type="evidence" value="ECO:0007669"/>
    <property type="project" value="InterPro"/>
</dbReference>
<dbReference type="PANTHER" id="PTHR39217:SF1">
    <property type="entry name" value="GLUTATHIONE SYNTHETASE"/>
    <property type="match status" value="1"/>
</dbReference>
<name>A0A2T4UCH7_9ACTN</name>
<dbReference type="InterPro" id="IPR053191">
    <property type="entry name" value="DcsG_Biosynth_Enzyme"/>
</dbReference>
<evidence type="ECO:0000313" key="3">
    <source>
        <dbReference type="Proteomes" id="UP000240739"/>
    </source>
</evidence>
<feature type="domain" description="Prokaryotic glutathione synthetase ATP-binding" evidence="1">
    <location>
        <begin position="131"/>
        <end position="237"/>
    </location>
</feature>
<dbReference type="PANTHER" id="PTHR39217">
    <property type="match status" value="1"/>
</dbReference>
<dbReference type="Proteomes" id="UP000240739">
    <property type="component" value="Unassembled WGS sequence"/>
</dbReference>
<evidence type="ECO:0000259" key="1">
    <source>
        <dbReference type="Pfam" id="PF02955"/>
    </source>
</evidence>
<dbReference type="GO" id="GO:0005524">
    <property type="term" value="F:ATP binding"/>
    <property type="evidence" value="ECO:0007669"/>
    <property type="project" value="InterPro"/>
</dbReference>
<protein>
    <recommendedName>
        <fullName evidence="1">Prokaryotic glutathione synthetase ATP-binding domain-containing protein</fullName>
    </recommendedName>
</protein>
<dbReference type="Gene3D" id="3.30.470.20">
    <property type="entry name" value="ATP-grasp fold, B domain"/>
    <property type="match status" value="1"/>
</dbReference>
<evidence type="ECO:0000313" key="2">
    <source>
        <dbReference type="EMBL" id="PTL54935.1"/>
    </source>
</evidence>
<keyword evidence="3" id="KW-1185">Reference proteome</keyword>
<accession>A0A2T4UCH7</accession>
<gene>
    <name evidence="2" type="ORF">C7Y72_20400</name>
</gene>